<sequence length="92" mass="10371">SLSTFFRTLQRLGITRKKVSRRALERNDEKRAAFMNNLADIAPNPEMLMFGDKAAKNGHTLARSTGYSPRGTRCVQSGCFIRGTRWSILPIL</sequence>
<dbReference type="Proteomes" id="UP000092154">
    <property type="component" value="Unassembled WGS sequence"/>
</dbReference>
<evidence type="ECO:0000313" key="2">
    <source>
        <dbReference type="Proteomes" id="UP000092154"/>
    </source>
</evidence>
<dbReference type="STRING" id="1314800.A0A1B7MW42"/>
<keyword evidence="2" id="KW-1185">Reference proteome</keyword>
<feature type="non-terminal residue" evidence="1">
    <location>
        <position position="92"/>
    </location>
</feature>
<organism evidence="1 2">
    <name type="scientific">Rhizopogon vinicolor AM-OR11-026</name>
    <dbReference type="NCBI Taxonomy" id="1314800"/>
    <lineage>
        <taxon>Eukaryota</taxon>
        <taxon>Fungi</taxon>
        <taxon>Dikarya</taxon>
        <taxon>Basidiomycota</taxon>
        <taxon>Agaricomycotina</taxon>
        <taxon>Agaricomycetes</taxon>
        <taxon>Agaricomycetidae</taxon>
        <taxon>Boletales</taxon>
        <taxon>Suillineae</taxon>
        <taxon>Rhizopogonaceae</taxon>
        <taxon>Rhizopogon</taxon>
    </lineage>
</organism>
<accession>A0A1B7MW42</accession>
<dbReference type="OrthoDB" id="3012036at2759"/>
<gene>
    <name evidence="1" type="ORF">K503DRAFT_660889</name>
</gene>
<dbReference type="AlphaFoldDB" id="A0A1B7MW42"/>
<proteinExistence type="predicted"/>
<reference evidence="1 2" key="1">
    <citation type="submission" date="2016-06" db="EMBL/GenBank/DDBJ databases">
        <title>Comparative genomics of the ectomycorrhizal sister species Rhizopogon vinicolor and Rhizopogon vesiculosus (Basidiomycota: Boletales) reveals a divergence of the mating type B locus.</title>
        <authorList>
            <consortium name="DOE Joint Genome Institute"/>
            <person name="Mujic A.B."/>
            <person name="Kuo A."/>
            <person name="Tritt A."/>
            <person name="Lipzen A."/>
            <person name="Chen C."/>
            <person name="Johnson J."/>
            <person name="Sharma A."/>
            <person name="Barry K."/>
            <person name="Grigoriev I.V."/>
            <person name="Spatafora J.W."/>
        </authorList>
    </citation>
    <scope>NUCLEOTIDE SEQUENCE [LARGE SCALE GENOMIC DNA]</scope>
    <source>
        <strain evidence="1 2">AM-OR11-026</strain>
    </source>
</reference>
<dbReference type="EMBL" id="KV448389">
    <property type="protein sequence ID" value="OAX36843.1"/>
    <property type="molecule type" value="Genomic_DNA"/>
</dbReference>
<protein>
    <recommendedName>
        <fullName evidence="3">Winged helix-turn helix domain-containing protein</fullName>
    </recommendedName>
</protein>
<dbReference type="InParanoid" id="A0A1B7MW42"/>
<name>A0A1B7MW42_9AGAM</name>
<evidence type="ECO:0000313" key="1">
    <source>
        <dbReference type="EMBL" id="OAX36843.1"/>
    </source>
</evidence>
<feature type="non-terminal residue" evidence="1">
    <location>
        <position position="1"/>
    </location>
</feature>
<evidence type="ECO:0008006" key="3">
    <source>
        <dbReference type="Google" id="ProtNLM"/>
    </source>
</evidence>